<evidence type="ECO:0000259" key="9">
    <source>
        <dbReference type="Pfam" id="PF14845"/>
    </source>
</evidence>
<dbReference type="GO" id="GO:0005975">
    <property type="term" value="P:carbohydrate metabolic process"/>
    <property type="evidence" value="ECO:0007669"/>
    <property type="project" value="InterPro"/>
</dbReference>
<evidence type="ECO:0000313" key="11">
    <source>
        <dbReference type="Proteomes" id="UP000541444"/>
    </source>
</evidence>
<dbReference type="InterPro" id="IPR025705">
    <property type="entry name" value="Beta_hexosaminidase_sua/sub"/>
</dbReference>
<keyword evidence="5" id="KW-0325">Glycoprotein</keyword>
<dbReference type="PANTHER" id="PTHR22600:SF40">
    <property type="entry name" value="BETA-HEXOSAMINIDASE 1"/>
    <property type="match status" value="1"/>
</dbReference>
<reference evidence="10 11" key="1">
    <citation type="journal article" date="2020" name="IScience">
        <title>Genome Sequencing of the Endangered Kingdonia uniflora (Circaeasteraceae, Ranunculales) Reveals Potential Mechanisms of Evolutionary Specialization.</title>
        <authorList>
            <person name="Sun Y."/>
            <person name="Deng T."/>
            <person name="Zhang A."/>
            <person name="Moore M.J."/>
            <person name="Landis J.B."/>
            <person name="Lin N."/>
            <person name="Zhang H."/>
            <person name="Zhang X."/>
            <person name="Huang J."/>
            <person name="Zhang X."/>
            <person name="Sun H."/>
            <person name="Wang H."/>
        </authorList>
    </citation>
    <scope>NUCLEOTIDE SEQUENCE [LARGE SCALE GENOMIC DNA]</scope>
    <source>
        <strain evidence="10">TB1705</strain>
        <tissue evidence="10">Leaf</tissue>
    </source>
</reference>
<dbReference type="Gene3D" id="3.30.379.10">
    <property type="entry name" value="Chitobiase/beta-hexosaminidase domain 2-like"/>
    <property type="match status" value="1"/>
</dbReference>
<dbReference type="EC" id="3.2.1.52" evidence="3"/>
<dbReference type="SUPFAM" id="SSF55545">
    <property type="entry name" value="beta-N-acetylhexosaminidase-like domain"/>
    <property type="match status" value="1"/>
</dbReference>
<dbReference type="Gene3D" id="3.20.20.80">
    <property type="entry name" value="Glycosidases"/>
    <property type="match status" value="1"/>
</dbReference>
<evidence type="ECO:0000256" key="5">
    <source>
        <dbReference type="ARBA" id="ARBA00023180"/>
    </source>
</evidence>
<proteinExistence type="inferred from homology"/>
<dbReference type="SUPFAM" id="SSF51445">
    <property type="entry name" value="(Trans)glycosidases"/>
    <property type="match status" value="1"/>
</dbReference>
<dbReference type="Pfam" id="PF00728">
    <property type="entry name" value="Glyco_hydro_20"/>
    <property type="match status" value="1"/>
</dbReference>
<accession>A0A7J7NBG1</accession>
<evidence type="ECO:0000256" key="2">
    <source>
        <dbReference type="ARBA" id="ARBA00006285"/>
    </source>
</evidence>
<feature type="domain" description="Beta-hexosaminidase eukaryotic type N-terminal" evidence="9">
    <location>
        <begin position="43"/>
        <end position="163"/>
    </location>
</feature>
<dbReference type="AlphaFoldDB" id="A0A7J7NBG1"/>
<name>A0A7J7NBG1_9MAGN</name>
<dbReference type="Pfam" id="PF14845">
    <property type="entry name" value="Glycohydro_20b2"/>
    <property type="match status" value="1"/>
</dbReference>
<dbReference type="InterPro" id="IPR029018">
    <property type="entry name" value="Hex-like_dom2"/>
</dbReference>
<comment type="caution">
    <text evidence="10">The sequence shown here is derived from an EMBL/GenBank/DDBJ whole genome shotgun (WGS) entry which is preliminary data.</text>
</comment>
<feature type="chain" id="PRO_5029858567" description="beta-N-acetylhexosaminidase" evidence="7">
    <location>
        <begin position="23"/>
        <end position="285"/>
    </location>
</feature>
<keyword evidence="11" id="KW-1185">Reference proteome</keyword>
<dbReference type="InterPro" id="IPR029019">
    <property type="entry name" value="HEX_eukaryotic_N"/>
</dbReference>
<feature type="domain" description="Glycoside hydrolase family 20 catalytic" evidence="8">
    <location>
        <begin position="188"/>
        <end position="285"/>
    </location>
</feature>
<dbReference type="EMBL" id="JACGCM010000932">
    <property type="protein sequence ID" value="KAF6164360.1"/>
    <property type="molecule type" value="Genomic_DNA"/>
</dbReference>
<comment type="catalytic activity">
    <reaction evidence="1">
        <text>Hydrolysis of terminal non-reducing N-acetyl-D-hexosamine residues in N-acetyl-beta-D-hexosaminides.</text>
        <dbReference type="EC" id="3.2.1.52"/>
    </reaction>
</comment>
<evidence type="ECO:0000256" key="7">
    <source>
        <dbReference type="SAM" id="SignalP"/>
    </source>
</evidence>
<evidence type="ECO:0000313" key="10">
    <source>
        <dbReference type="EMBL" id="KAF6164360.1"/>
    </source>
</evidence>
<organism evidence="10 11">
    <name type="scientific">Kingdonia uniflora</name>
    <dbReference type="NCBI Taxonomy" id="39325"/>
    <lineage>
        <taxon>Eukaryota</taxon>
        <taxon>Viridiplantae</taxon>
        <taxon>Streptophyta</taxon>
        <taxon>Embryophyta</taxon>
        <taxon>Tracheophyta</taxon>
        <taxon>Spermatophyta</taxon>
        <taxon>Magnoliopsida</taxon>
        <taxon>Ranunculales</taxon>
        <taxon>Circaeasteraceae</taxon>
        <taxon>Kingdonia</taxon>
    </lineage>
</organism>
<dbReference type="PRINTS" id="PR00738">
    <property type="entry name" value="GLHYDRLASE20"/>
</dbReference>
<dbReference type="OrthoDB" id="1921282at2759"/>
<evidence type="ECO:0000259" key="8">
    <source>
        <dbReference type="Pfam" id="PF00728"/>
    </source>
</evidence>
<keyword evidence="7" id="KW-0732">Signal</keyword>
<dbReference type="PANTHER" id="PTHR22600">
    <property type="entry name" value="BETA-HEXOSAMINIDASE"/>
    <property type="match status" value="1"/>
</dbReference>
<keyword evidence="4" id="KW-0378">Hydrolase</keyword>
<sequence length="285" mass="32923">MSLSLLLTVILTFTLISQTTEARTLPLKLTSNYDNFDDTLIYLWPLPSNFTHGNTTITIDPNLSLEFDQNRLKSAILIDAFQRYREVIFKRNSKSRRNDAVVYDVSLLKIVVKSKNESLNLGVDESYSLYVSKQDQHSIIGEATIEANTVYGALRGLETFSQLCTFNYETKTVEVNKAPWYIQDKPRFVFRGLLLDTSRHYLPTNVIKKVIESMSYAKLNVLHWHIIDEESFPLEVPSYPNLWKGSYSKWERYTVEDAYDIVNFAKKRGINIMAEIDIPGHAESW</sequence>
<evidence type="ECO:0000256" key="3">
    <source>
        <dbReference type="ARBA" id="ARBA00012663"/>
    </source>
</evidence>
<dbReference type="InterPro" id="IPR017853">
    <property type="entry name" value="GH"/>
</dbReference>
<comment type="similarity">
    <text evidence="2">Belongs to the glycosyl hydrolase 20 family.</text>
</comment>
<dbReference type="GO" id="GO:0004563">
    <property type="term" value="F:beta-N-acetylhexosaminidase activity"/>
    <property type="evidence" value="ECO:0007669"/>
    <property type="project" value="UniProtKB-EC"/>
</dbReference>
<dbReference type="GO" id="GO:0016020">
    <property type="term" value="C:membrane"/>
    <property type="evidence" value="ECO:0007669"/>
    <property type="project" value="TreeGrafter"/>
</dbReference>
<dbReference type="InterPro" id="IPR015883">
    <property type="entry name" value="Glyco_hydro_20_cat"/>
</dbReference>
<evidence type="ECO:0000256" key="6">
    <source>
        <dbReference type="ARBA" id="ARBA00023295"/>
    </source>
</evidence>
<dbReference type="GO" id="GO:0030203">
    <property type="term" value="P:glycosaminoglycan metabolic process"/>
    <property type="evidence" value="ECO:0007669"/>
    <property type="project" value="TreeGrafter"/>
</dbReference>
<evidence type="ECO:0000256" key="4">
    <source>
        <dbReference type="ARBA" id="ARBA00022801"/>
    </source>
</evidence>
<gene>
    <name evidence="10" type="ORF">GIB67_037517</name>
</gene>
<feature type="signal peptide" evidence="7">
    <location>
        <begin position="1"/>
        <end position="22"/>
    </location>
</feature>
<dbReference type="Proteomes" id="UP000541444">
    <property type="component" value="Unassembled WGS sequence"/>
</dbReference>
<protein>
    <recommendedName>
        <fullName evidence="3">beta-N-acetylhexosaminidase</fullName>
        <ecNumber evidence="3">3.2.1.52</ecNumber>
    </recommendedName>
</protein>
<keyword evidence="6" id="KW-0326">Glycosidase</keyword>
<evidence type="ECO:0000256" key="1">
    <source>
        <dbReference type="ARBA" id="ARBA00001231"/>
    </source>
</evidence>